<gene>
    <name evidence="1" type="ORF">I4F81_004772</name>
</gene>
<sequence length="556" mass="57574">MASSILIADARGGILIHRTYKPHVPPTAVDEFLALLTTPDYDGGEADAPPPPPPALDASSALPPIVHLPQSRCTAVFIRHNQMVWAAFARSNVNAAVLVAFLYSLLDVLAAYVPAHSPSPLVAGVTSATKKKRGSSPSDTSLVTPALVRSQFVLVYALLDEMMDGGVVQVTTPSTLTAFVSLRGSKTLRSTGSATNAAAAAAAVASVTSTVPWRPAGIVHARNEVFLDVVETLHVEVTADGTVTAAHIDGAVRVKPYLSGIPDLKLGLAENVVFATLAASSVDHPDAAVTNGGVSGNRSDRVLLEDVNFHQCVRLARFASEGIITFVPPDSEFNLLTYRIPAVSPTVVPVFVSALVDDTSSATFVSYDVRVTAASPGGGLPEGMHVAALTLSLPAPADADTPRFKASAGKARYVPAEDAVVWKVTKLRPGGEVTLRGRVGLPSVTARSNADASDGGGGGAGGGGGGRSWRPRSRSRSSERRVVVAVPAAAEGLASGGSVDRGVGVTARRPVGVGFDVAGLAPSGLKVRFLTVSDANGYRAWVRYLTTAGRFHVKLR</sequence>
<reference evidence="1" key="1">
    <citation type="submission" date="2019-11" db="EMBL/GenBank/DDBJ databases">
        <title>Nori genome reveals adaptations in red seaweeds to the harsh intertidal environment.</title>
        <authorList>
            <person name="Wang D."/>
            <person name="Mao Y."/>
        </authorList>
    </citation>
    <scope>NUCLEOTIDE SEQUENCE</scope>
    <source>
        <tissue evidence="1">Gametophyte</tissue>
    </source>
</reference>
<comment type="caution">
    <text evidence="1">The sequence shown here is derived from an EMBL/GenBank/DDBJ whole genome shotgun (WGS) entry which is preliminary data.</text>
</comment>
<keyword evidence="2" id="KW-1185">Reference proteome</keyword>
<name>A0ACC3BXE3_PYRYE</name>
<evidence type="ECO:0000313" key="1">
    <source>
        <dbReference type="EMBL" id="KAK1862197.1"/>
    </source>
</evidence>
<organism evidence="1 2">
    <name type="scientific">Pyropia yezoensis</name>
    <name type="common">Susabi-nori</name>
    <name type="synonym">Porphyra yezoensis</name>
    <dbReference type="NCBI Taxonomy" id="2788"/>
    <lineage>
        <taxon>Eukaryota</taxon>
        <taxon>Rhodophyta</taxon>
        <taxon>Bangiophyceae</taxon>
        <taxon>Bangiales</taxon>
        <taxon>Bangiaceae</taxon>
        <taxon>Pyropia</taxon>
    </lineage>
</organism>
<accession>A0ACC3BXE3</accession>
<evidence type="ECO:0000313" key="2">
    <source>
        <dbReference type="Proteomes" id="UP000798662"/>
    </source>
</evidence>
<dbReference type="Proteomes" id="UP000798662">
    <property type="component" value="Chromosome 1"/>
</dbReference>
<proteinExistence type="predicted"/>
<dbReference type="EMBL" id="CM020618">
    <property type="protein sequence ID" value="KAK1862197.1"/>
    <property type="molecule type" value="Genomic_DNA"/>
</dbReference>
<protein>
    <submittedName>
        <fullName evidence="1">Uncharacterized protein</fullName>
    </submittedName>
</protein>